<proteinExistence type="predicted"/>
<keyword evidence="3" id="KW-1185">Reference proteome</keyword>
<dbReference type="Proteomes" id="UP000800039">
    <property type="component" value="Unassembled WGS sequence"/>
</dbReference>
<dbReference type="GeneID" id="63854465"/>
<comment type="caution">
    <text evidence="2">The sequence shown here is derived from an EMBL/GenBank/DDBJ whole genome shotgun (WGS) entry which is preliminary data.</text>
</comment>
<dbReference type="RefSeq" id="XP_040784148.1">
    <property type="nucleotide sequence ID" value="XM_040937215.1"/>
</dbReference>
<organism evidence="2 3">
    <name type="scientific">Cucurbitaria berberidis CBS 394.84</name>
    <dbReference type="NCBI Taxonomy" id="1168544"/>
    <lineage>
        <taxon>Eukaryota</taxon>
        <taxon>Fungi</taxon>
        <taxon>Dikarya</taxon>
        <taxon>Ascomycota</taxon>
        <taxon>Pezizomycotina</taxon>
        <taxon>Dothideomycetes</taxon>
        <taxon>Pleosporomycetidae</taxon>
        <taxon>Pleosporales</taxon>
        <taxon>Pleosporineae</taxon>
        <taxon>Cucurbitariaceae</taxon>
        <taxon>Cucurbitaria</taxon>
    </lineage>
</organism>
<dbReference type="AlphaFoldDB" id="A0A9P4GAB2"/>
<sequence length="314" mass="36024">MGDITGTATDGLTAVETTARSSVTASRVEAGNGGRWVAIEEGGKLFMKKSFFKMPRIPRNGEPGRPPRPAAQKAFGPSLYSELARCYTWGEWAELYIEELERKMADGSIERALQRTRAADEMTTLHQEYKQKLHIAQTSSLATMEQESERRMQEANAKLTSLMKREKDPKVAEAKVRRMQAELKTYQDLSDAVEHMGDKIEKAVREMRTLTAGKSRPQQAFDRWEKLYCEPSIRVVDLNRQMRKDRDKNQLEHIEKVKTLQGREEMVSKLTIQGVLEVALLEKQRQDFDAEVEKWRIQKGQELSESEQKDIMEA</sequence>
<dbReference type="OrthoDB" id="3799675at2759"/>
<dbReference type="EMBL" id="ML976618">
    <property type="protein sequence ID" value="KAF1841585.1"/>
    <property type="molecule type" value="Genomic_DNA"/>
</dbReference>
<protein>
    <submittedName>
        <fullName evidence="2">Uncharacterized protein</fullName>
    </submittedName>
</protein>
<accession>A0A9P4GAB2</accession>
<feature type="coiled-coil region" evidence="1">
    <location>
        <begin position="145"/>
        <end position="206"/>
    </location>
</feature>
<evidence type="ECO:0000313" key="3">
    <source>
        <dbReference type="Proteomes" id="UP000800039"/>
    </source>
</evidence>
<evidence type="ECO:0000313" key="2">
    <source>
        <dbReference type="EMBL" id="KAF1841585.1"/>
    </source>
</evidence>
<name>A0A9P4GAB2_9PLEO</name>
<reference evidence="2" key="1">
    <citation type="submission" date="2020-01" db="EMBL/GenBank/DDBJ databases">
        <authorList>
            <consortium name="DOE Joint Genome Institute"/>
            <person name="Haridas S."/>
            <person name="Albert R."/>
            <person name="Binder M."/>
            <person name="Bloem J."/>
            <person name="Labutti K."/>
            <person name="Salamov A."/>
            <person name="Andreopoulos B."/>
            <person name="Baker S.E."/>
            <person name="Barry K."/>
            <person name="Bills G."/>
            <person name="Bluhm B.H."/>
            <person name="Cannon C."/>
            <person name="Castanera R."/>
            <person name="Culley D.E."/>
            <person name="Daum C."/>
            <person name="Ezra D."/>
            <person name="Gonzalez J.B."/>
            <person name="Henrissat B."/>
            <person name="Kuo A."/>
            <person name="Liang C."/>
            <person name="Lipzen A."/>
            <person name="Lutzoni F."/>
            <person name="Magnuson J."/>
            <person name="Mondo S."/>
            <person name="Nolan M."/>
            <person name="Ohm R."/>
            <person name="Pangilinan J."/>
            <person name="Park H.-J."/>
            <person name="Ramirez L."/>
            <person name="Alfaro M."/>
            <person name="Sun H."/>
            <person name="Tritt A."/>
            <person name="Yoshinaga Y."/>
            <person name="Zwiers L.-H."/>
            <person name="Turgeon B.G."/>
            <person name="Goodwin S.B."/>
            <person name="Spatafora J.W."/>
            <person name="Crous P.W."/>
            <person name="Grigoriev I.V."/>
        </authorList>
    </citation>
    <scope>NUCLEOTIDE SEQUENCE</scope>
    <source>
        <strain evidence="2">CBS 394.84</strain>
    </source>
</reference>
<evidence type="ECO:0000256" key="1">
    <source>
        <dbReference type="SAM" id="Coils"/>
    </source>
</evidence>
<gene>
    <name evidence="2" type="ORF">K460DRAFT_409044</name>
</gene>
<keyword evidence="1" id="KW-0175">Coiled coil</keyword>